<gene>
    <name evidence="1" type="ORF">GCM10011583_71470</name>
</gene>
<organism evidence="1 2">
    <name type="scientific">Streptomyces camponoticapitis</name>
    <dbReference type="NCBI Taxonomy" id="1616125"/>
    <lineage>
        <taxon>Bacteria</taxon>
        <taxon>Bacillati</taxon>
        <taxon>Actinomycetota</taxon>
        <taxon>Actinomycetes</taxon>
        <taxon>Kitasatosporales</taxon>
        <taxon>Streptomycetaceae</taxon>
        <taxon>Streptomyces</taxon>
    </lineage>
</organism>
<dbReference type="EMBL" id="BMMV01000038">
    <property type="protein sequence ID" value="GGK29276.1"/>
    <property type="molecule type" value="Genomic_DNA"/>
</dbReference>
<accession>A0ABQ2EX58</accession>
<keyword evidence="2" id="KW-1185">Reference proteome</keyword>
<comment type="caution">
    <text evidence="1">The sequence shown here is derived from an EMBL/GenBank/DDBJ whole genome shotgun (WGS) entry which is preliminary data.</text>
</comment>
<reference evidence="2" key="1">
    <citation type="journal article" date="2019" name="Int. J. Syst. Evol. Microbiol.">
        <title>The Global Catalogue of Microorganisms (GCM) 10K type strain sequencing project: providing services to taxonomists for standard genome sequencing and annotation.</title>
        <authorList>
            <consortium name="The Broad Institute Genomics Platform"/>
            <consortium name="The Broad Institute Genome Sequencing Center for Infectious Disease"/>
            <person name="Wu L."/>
            <person name="Ma J."/>
        </authorList>
    </citation>
    <scope>NUCLEOTIDE SEQUENCE [LARGE SCALE GENOMIC DNA]</scope>
    <source>
        <strain evidence="2">CGMCC 4.7275</strain>
    </source>
</reference>
<proteinExistence type="predicted"/>
<name>A0ABQ2EX58_9ACTN</name>
<evidence type="ECO:0000313" key="1">
    <source>
        <dbReference type="EMBL" id="GGK29276.1"/>
    </source>
</evidence>
<evidence type="ECO:0008006" key="3">
    <source>
        <dbReference type="Google" id="ProtNLM"/>
    </source>
</evidence>
<sequence>MGLRELITDVWSWLDYKPVMADPRRPGRNAWAELTSSWVPDEDLRRLAAYWLLATGYVRLQAGRPGCRDHRGRRIRNRAA</sequence>
<protein>
    <recommendedName>
        <fullName evidence="3">Transposase</fullName>
    </recommendedName>
</protein>
<dbReference type="Proteomes" id="UP000660265">
    <property type="component" value="Unassembled WGS sequence"/>
</dbReference>
<evidence type="ECO:0000313" key="2">
    <source>
        <dbReference type="Proteomes" id="UP000660265"/>
    </source>
</evidence>